<reference evidence="2" key="1">
    <citation type="submission" date="2020-07" db="EMBL/GenBank/DDBJ databases">
        <authorList>
            <person name="Nazaruddin N."/>
        </authorList>
    </citation>
    <scope>NUCLEOTIDE SEQUENCE</scope>
</reference>
<feature type="compositionally biased region" description="Basic and acidic residues" evidence="1">
    <location>
        <begin position="88"/>
        <end position="112"/>
    </location>
</feature>
<feature type="region of interest" description="Disordered" evidence="1">
    <location>
        <begin position="47"/>
        <end position="154"/>
    </location>
</feature>
<dbReference type="Proteomes" id="UP000752696">
    <property type="component" value="Unassembled WGS sequence"/>
</dbReference>
<evidence type="ECO:0000313" key="2">
    <source>
        <dbReference type="EMBL" id="CAD1476269.1"/>
    </source>
</evidence>
<comment type="caution">
    <text evidence="2">The sequence shown here is derived from an EMBL/GenBank/DDBJ whole genome shotgun (WGS) entry which is preliminary data.</text>
</comment>
<gene>
    <name evidence="2" type="ORF">MHI_LOCUS634939</name>
</gene>
<sequence>LLLSTIRVKERICEYQLFVSGATCLVIPEELPTILSLVYSNIPPIKKGDVERRDERRARPAGSSGGQVPTGTQIAERIGEIEEDQGAEVDKYRGREPKPSSEHVSAERDGVPDKPTVQRIGHQPPESNGKGNTISNLKKLYESQNNTETGKRTT</sequence>
<feature type="non-terminal residue" evidence="2">
    <location>
        <position position="1"/>
    </location>
</feature>
<feature type="compositionally biased region" description="Polar residues" evidence="1">
    <location>
        <begin position="125"/>
        <end position="148"/>
    </location>
</feature>
<evidence type="ECO:0000313" key="3">
    <source>
        <dbReference type="Proteomes" id="UP000752696"/>
    </source>
</evidence>
<name>A0A6V7HB50_9HYME</name>
<feature type="compositionally biased region" description="Basic and acidic residues" evidence="1">
    <location>
        <begin position="47"/>
        <end position="58"/>
    </location>
</feature>
<keyword evidence="3" id="KW-1185">Reference proteome</keyword>
<organism evidence="2 3">
    <name type="scientific">Heterotrigona itama</name>
    <dbReference type="NCBI Taxonomy" id="395501"/>
    <lineage>
        <taxon>Eukaryota</taxon>
        <taxon>Metazoa</taxon>
        <taxon>Ecdysozoa</taxon>
        <taxon>Arthropoda</taxon>
        <taxon>Hexapoda</taxon>
        <taxon>Insecta</taxon>
        <taxon>Pterygota</taxon>
        <taxon>Neoptera</taxon>
        <taxon>Endopterygota</taxon>
        <taxon>Hymenoptera</taxon>
        <taxon>Apocrita</taxon>
        <taxon>Aculeata</taxon>
        <taxon>Apoidea</taxon>
        <taxon>Anthophila</taxon>
        <taxon>Apidae</taxon>
        <taxon>Heterotrigona</taxon>
    </lineage>
</organism>
<proteinExistence type="predicted"/>
<dbReference type="OrthoDB" id="8188574at2759"/>
<dbReference type="EMBL" id="CAJDYZ010009168">
    <property type="protein sequence ID" value="CAD1476269.1"/>
    <property type="molecule type" value="Genomic_DNA"/>
</dbReference>
<protein>
    <submittedName>
        <fullName evidence="2">Uncharacterized protein</fullName>
    </submittedName>
</protein>
<accession>A0A6V7HB50</accession>
<evidence type="ECO:0000256" key="1">
    <source>
        <dbReference type="SAM" id="MobiDB-lite"/>
    </source>
</evidence>
<dbReference type="AlphaFoldDB" id="A0A6V7HB50"/>